<dbReference type="PANTHER" id="PTHR12398">
    <property type="entry name" value="PROTEIN PHOSPHATASE INHIBITOR"/>
    <property type="match status" value="1"/>
</dbReference>
<gene>
    <name evidence="2" type="ORF">Sradi_1953400</name>
</gene>
<feature type="compositionally biased region" description="Basic and acidic residues" evidence="1">
    <location>
        <begin position="89"/>
        <end position="98"/>
    </location>
</feature>
<feature type="compositionally biased region" description="Acidic residues" evidence="1">
    <location>
        <begin position="79"/>
        <end position="88"/>
    </location>
</feature>
<organism evidence="2">
    <name type="scientific">Sesamum radiatum</name>
    <name type="common">Black benniseed</name>
    <dbReference type="NCBI Taxonomy" id="300843"/>
    <lineage>
        <taxon>Eukaryota</taxon>
        <taxon>Viridiplantae</taxon>
        <taxon>Streptophyta</taxon>
        <taxon>Embryophyta</taxon>
        <taxon>Tracheophyta</taxon>
        <taxon>Spermatophyta</taxon>
        <taxon>Magnoliopsida</taxon>
        <taxon>eudicotyledons</taxon>
        <taxon>Gunneridae</taxon>
        <taxon>Pentapetalae</taxon>
        <taxon>asterids</taxon>
        <taxon>lamiids</taxon>
        <taxon>Lamiales</taxon>
        <taxon>Pedaliaceae</taxon>
        <taxon>Sesamum</taxon>
    </lineage>
</organism>
<dbReference type="EMBL" id="JACGWJ010000008">
    <property type="protein sequence ID" value="KAL0403126.1"/>
    <property type="molecule type" value="Genomic_DNA"/>
</dbReference>
<reference evidence="2" key="1">
    <citation type="submission" date="2020-06" db="EMBL/GenBank/DDBJ databases">
        <authorList>
            <person name="Li T."/>
            <person name="Hu X."/>
            <person name="Zhang T."/>
            <person name="Song X."/>
            <person name="Zhang H."/>
            <person name="Dai N."/>
            <person name="Sheng W."/>
            <person name="Hou X."/>
            <person name="Wei L."/>
        </authorList>
    </citation>
    <scope>NUCLEOTIDE SEQUENCE</scope>
    <source>
        <strain evidence="2">G02</strain>
        <tissue evidence="2">Leaf</tissue>
    </source>
</reference>
<dbReference type="GO" id="GO:0009966">
    <property type="term" value="P:regulation of signal transduction"/>
    <property type="evidence" value="ECO:0007669"/>
    <property type="project" value="InterPro"/>
</dbReference>
<dbReference type="Pfam" id="PF04979">
    <property type="entry name" value="IPP-2"/>
    <property type="match status" value="1"/>
</dbReference>
<dbReference type="AlphaFoldDB" id="A0AAW2THZ0"/>
<proteinExistence type="predicted"/>
<feature type="compositionally biased region" description="Basic and acidic residues" evidence="1">
    <location>
        <begin position="109"/>
        <end position="123"/>
    </location>
</feature>
<accession>A0AAW2THZ0</accession>
<reference evidence="2" key="2">
    <citation type="journal article" date="2024" name="Plant">
        <title>Genomic evolution and insights into agronomic trait innovations of Sesamum species.</title>
        <authorList>
            <person name="Miao H."/>
            <person name="Wang L."/>
            <person name="Qu L."/>
            <person name="Liu H."/>
            <person name="Sun Y."/>
            <person name="Le M."/>
            <person name="Wang Q."/>
            <person name="Wei S."/>
            <person name="Zheng Y."/>
            <person name="Lin W."/>
            <person name="Duan Y."/>
            <person name="Cao H."/>
            <person name="Xiong S."/>
            <person name="Wang X."/>
            <person name="Wei L."/>
            <person name="Li C."/>
            <person name="Ma Q."/>
            <person name="Ju M."/>
            <person name="Zhao R."/>
            <person name="Li G."/>
            <person name="Mu C."/>
            <person name="Tian Q."/>
            <person name="Mei H."/>
            <person name="Zhang T."/>
            <person name="Gao T."/>
            <person name="Zhang H."/>
        </authorList>
    </citation>
    <scope>NUCLEOTIDE SEQUENCE</scope>
    <source>
        <strain evidence="2">G02</strain>
    </source>
</reference>
<comment type="caution">
    <text evidence="2">The sequence shown here is derived from an EMBL/GenBank/DDBJ whole genome shotgun (WGS) entry which is preliminary data.</text>
</comment>
<dbReference type="InterPro" id="IPR007062">
    <property type="entry name" value="PPI-2"/>
</dbReference>
<feature type="region of interest" description="Disordered" evidence="1">
    <location>
        <begin position="79"/>
        <end position="123"/>
    </location>
</feature>
<evidence type="ECO:0000313" key="2">
    <source>
        <dbReference type="EMBL" id="KAL0403126.1"/>
    </source>
</evidence>
<name>A0AAW2THZ0_SESRA</name>
<evidence type="ECO:0000256" key="1">
    <source>
        <dbReference type="SAM" id="MobiDB-lite"/>
    </source>
</evidence>
<dbReference type="GO" id="GO:0004864">
    <property type="term" value="F:protein phosphatase inhibitor activity"/>
    <property type="evidence" value="ECO:0007669"/>
    <property type="project" value="InterPro"/>
</dbReference>
<protein>
    <submittedName>
        <fullName evidence="2">Uncharacterized protein</fullName>
    </submittedName>
</protein>
<dbReference type="PANTHER" id="PTHR12398:SF20">
    <property type="entry name" value="PROTEIN PHOSPHATASE 1 REGULATORY INHIBITOR SUBUNIT 2"/>
    <property type="match status" value="1"/>
</dbReference>
<sequence length="123" mass="14098">MRRVPLALTMAGHHLKMTKMQLIKMKKVFLLSVYGHSIMHLPLIRYCSDSERRKSFREHRKAHYDEFLKIKELRRDGSLLEDESDDETKDNGKKDVKGESSSSIAAGVKDIDIKEPSKPAEGS</sequence>